<dbReference type="EnsemblProtists" id="EOD26486">
    <property type="protein sequence ID" value="EOD26486"/>
    <property type="gene ID" value="EMIHUDRAFT_100536"/>
</dbReference>
<evidence type="ECO:0000313" key="6">
    <source>
        <dbReference type="EnsemblProtists" id="EOD26486"/>
    </source>
</evidence>
<dbReference type="RefSeq" id="XP_005778915.1">
    <property type="nucleotide sequence ID" value="XM_005778858.1"/>
</dbReference>
<dbReference type="Proteomes" id="UP000013827">
    <property type="component" value="Unassembled WGS sequence"/>
</dbReference>
<dbReference type="GeneID" id="17272032"/>
<reference evidence="6" key="2">
    <citation type="submission" date="2024-10" db="UniProtKB">
        <authorList>
            <consortium name="EnsemblProtists"/>
        </authorList>
    </citation>
    <scope>IDENTIFICATION</scope>
</reference>
<keyword evidence="2 3" id="KW-0040">ANK repeat</keyword>
<evidence type="ECO:0008006" key="8">
    <source>
        <dbReference type="Google" id="ProtNLM"/>
    </source>
</evidence>
<dbReference type="InterPro" id="IPR050745">
    <property type="entry name" value="Multifunctional_regulatory"/>
</dbReference>
<proteinExistence type="predicted"/>
<keyword evidence="1" id="KW-0677">Repeat</keyword>
<feature type="region of interest" description="Disordered" evidence="4">
    <location>
        <begin position="312"/>
        <end position="332"/>
    </location>
</feature>
<dbReference type="SUPFAM" id="SSF48403">
    <property type="entry name" value="Ankyrin repeat"/>
    <property type="match status" value="1"/>
</dbReference>
<organism evidence="6 7">
    <name type="scientific">Emiliania huxleyi (strain CCMP1516)</name>
    <dbReference type="NCBI Taxonomy" id="280463"/>
    <lineage>
        <taxon>Eukaryota</taxon>
        <taxon>Haptista</taxon>
        <taxon>Haptophyta</taxon>
        <taxon>Prymnesiophyceae</taxon>
        <taxon>Isochrysidales</taxon>
        <taxon>Noelaerhabdaceae</taxon>
        <taxon>Emiliania</taxon>
    </lineage>
</organism>
<dbReference type="PANTHER" id="PTHR24189">
    <property type="entry name" value="MYOTROPHIN"/>
    <property type="match status" value="1"/>
</dbReference>
<dbReference type="PANTHER" id="PTHR24189:SF50">
    <property type="entry name" value="ANKYRIN REPEAT AND SOCS BOX PROTEIN 2"/>
    <property type="match status" value="1"/>
</dbReference>
<feature type="transmembrane region" description="Helical" evidence="5">
    <location>
        <begin position="43"/>
        <end position="64"/>
    </location>
</feature>
<evidence type="ECO:0000256" key="3">
    <source>
        <dbReference type="PROSITE-ProRule" id="PRU00023"/>
    </source>
</evidence>
<reference evidence="7" key="1">
    <citation type="journal article" date="2013" name="Nature">
        <title>Pan genome of the phytoplankton Emiliania underpins its global distribution.</title>
        <authorList>
            <person name="Read B.A."/>
            <person name="Kegel J."/>
            <person name="Klute M.J."/>
            <person name="Kuo A."/>
            <person name="Lefebvre S.C."/>
            <person name="Maumus F."/>
            <person name="Mayer C."/>
            <person name="Miller J."/>
            <person name="Monier A."/>
            <person name="Salamov A."/>
            <person name="Young J."/>
            <person name="Aguilar M."/>
            <person name="Claverie J.M."/>
            <person name="Frickenhaus S."/>
            <person name="Gonzalez K."/>
            <person name="Herman E.K."/>
            <person name="Lin Y.C."/>
            <person name="Napier J."/>
            <person name="Ogata H."/>
            <person name="Sarno A.F."/>
            <person name="Shmutz J."/>
            <person name="Schroeder D."/>
            <person name="de Vargas C."/>
            <person name="Verret F."/>
            <person name="von Dassow P."/>
            <person name="Valentin K."/>
            <person name="Van de Peer Y."/>
            <person name="Wheeler G."/>
            <person name="Dacks J.B."/>
            <person name="Delwiche C.F."/>
            <person name="Dyhrman S.T."/>
            <person name="Glockner G."/>
            <person name="John U."/>
            <person name="Richards T."/>
            <person name="Worden A.Z."/>
            <person name="Zhang X."/>
            <person name="Grigoriev I.V."/>
            <person name="Allen A.E."/>
            <person name="Bidle K."/>
            <person name="Borodovsky M."/>
            <person name="Bowler C."/>
            <person name="Brownlee C."/>
            <person name="Cock J.M."/>
            <person name="Elias M."/>
            <person name="Gladyshev V.N."/>
            <person name="Groth M."/>
            <person name="Guda C."/>
            <person name="Hadaegh A."/>
            <person name="Iglesias-Rodriguez M.D."/>
            <person name="Jenkins J."/>
            <person name="Jones B.M."/>
            <person name="Lawson T."/>
            <person name="Leese F."/>
            <person name="Lindquist E."/>
            <person name="Lobanov A."/>
            <person name="Lomsadze A."/>
            <person name="Malik S.B."/>
            <person name="Marsh M.E."/>
            <person name="Mackinder L."/>
            <person name="Mock T."/>
            <person name="Mueller-Roeber B."/>
            <person name="Pagarete A."/>
            <person name="Parker M."/>
            <person name="Probert I."/>
            <person name="Quesneville H."/>
            <person name="Raines C."/>
            <person name="Rensing S.A."/>
            <person name="Riano-Pachon D.M."/>
            <person name="Richier S."/>
            <person name="Rokitta S."/>
            <person name="Shiraiwa Y."/>
            <person name="Soanes D.M."/>
            <person name="van der Giezen M."/>
            <person name="Wahlund T.M."/>
            <person name="Williams B."/>
            <person name="Wilson W."/>
            <person name="Wolfe G."/>
            <person name="Wurch L.L."/>
        </authorList>
    </citation>
    <scope>NUCLEOTIDE SEQUENCE</scope>
</reference>
<keyword evidence="5" id="KW-0812">Transmembrane</keyword>
<feature type="region of interest" description="Disordered" evidence="4">
    <location>
        <begin position="17"/>
        <end position="36"/>
    </location>
</feature>
<dbReference type="Pfam" id="PF12796">
    <property type="entry name" value="Ank_2"/>
    <property type="match status" value="1"/>
</dbReference>
<keyword evidence="5" id="KW-0472">Membrane</keyword>
<dbReference type="PROSITE" id="PS50088">
    <property type="entry name" value="ANK_REPEAT"/>
    <property type="match status" value="1"/>
</dbReference>
<dbReference type="STRING" id="2903.R1EU77"/>
<sequence length="332" mass="34048">MAQAKIDRLEAELAQLRASLDPPSSPPPSPPPSSAAGSSSGVVWWHVVIPVLSVAALVAVLFVLHRFSLLPRTGRLRSRRSPRRRRLPRWLRQITDGLEEASSSVFARERAGVVHDIAAVSPADEGGAHGLLSRRDSSDPRRAHLLELLERLDGGGGGLGPRSASHGEAGEGAACAGASADIDRLVARTGSLDAALVAAVSQAGSAGDVAALLQRGASPHSALLGSGPVLSLAARGCSAEVSRLLLSAGADPDGKDSRGWTPLMHAIDAHSAAAPREQVVRVLLSRGAAVDVWGDDLLGPLDLARAKAADAVKAEGKGEGKAEGAGATDLRV</sequence>
<dbReference type="PaxDb" id="2903-EOD26486"/>
<feature type="compositionally biased region" description="Basic and acidic residues" evidence="4">
    <location>
        <begin position="312"/>
        <end position="322"/>
    </location>
</feature>
<keyword evidence="7" id="KW-1185">Reference proteome</keyword>
<accession>A0A0D3JSK1</accession>
<evidence type="ECO:0000256" key="5">
    <source>
        <dbReference type="SAM" id="Phobius"/>
    </source>
</evidence>
<keyword evidence="5" id="KW-1133">Transmembrane helix</keyword>
<protein>
    <recommendedName>
        <fullName evidence="8">Ankyrin repeat domain-containing protein</fullName>
    </recommendedName>
</protein>
<dbReference type="KEGG" id="ehx:EMIHUDRAFT_100536"/>
<feature type="compositionally biased region" description="Pro residues" evidence="4">
    <location>
        <begin position="23"/>
        <end position="33"/>
    </location>
</feature>
<name>A0A0D3JSK1_EMIH1</name>
<evidence type="ECO:0000313" key="7">
    <source>
        <dbReference type="Proteomes" id="UP000013827"/>
    </source>
</evidence>
<evidence type="ECO:0000256" key="2">
    <source>
        <dbReference type="ARBA" id="ARBA00023043"/>
    </source>
</evidence>
<dbReference type="HOGENOM" id="CLU_837912_0_0_1"/>
<evidence type="ECO:0000256" key="1">
    <source>
        <dbReference type="ARBA" id="ARBA00022737"/>
    </source>
</evidence>
<dbReference type="InterPro" id="IPR002110">
    <property type="entry name" value="Ankyrin_rpt"/>
</dbReference>
<dbReference type="Gene3D" id="1.25.40.20">
    <property type="entry name" value="Ankyrin repeat-containing domain"/>
    <property type="match status" value="1"/>
</dbReference>
<evidence type="ECO:0000256" key="4">
    <source>
        <dbReference type="SAM" id="MobiDB-lite"/>
    </source>
</evidence>
<feature type="repeat" description="ANK" evidence="3">
    <location>
        <begin position="258"/>
        <end position="295"/>
    </location>
</feature>
<dbReference type="AlphaFoldDB" id="A0A0D3JSK1"/>
<dbReference type="InterPro" id="IPR036770">
    <property type="entry name" value="Ankyrin_rpt-contain_sf"/>
</dbReference>